<proteinExistence type="predicted"/>
<keyword evidence="2" id="KW-1133">Transmembrane helix</keyword>
<protein>
    <recommendedName>
        <fullName evidence="5">VCBS repeat-containing protein</fullName>
    </recommendedName>
</protein>
<feature type="transmembrane region" description="Helical" evidence="2">
    <location>
        <begin position="12"/>
        <end position="32"/>
    </location>
</feature>
<accession>A0A814D9J9</accession>
<dbReference type="Pfam" id="PF13517">
    <property type="entry name" value="FG-GAP_3"/>
    <property type="match status" value="1"/>
</dbReference>
<evidence type="ECO:0008006" key="5">
    <source>
        <dbReference type="Google" id="ProtNLM"/>
    </source>
</evidence>
<evidence type="ECO:0000256" key="2">
    <source>
        <dbReference type="SAM" id="Phobius"/>
    </source>
</evidence>
<dbReference type="PANTHER" id="PTHR46580:SF4">
    <property type="entry name" value="ATP_GTP-BINDING PROTEIN"/>
    <property type="match status" value="1"/>
</dbReference>
<keyword evidence="2" id="KW-0812">Transmembrane</keyword>
<dbReference type="InterPro" id="IPR013517">
    <property type="entry name" value="FG-GAP"/>
</dbReference>
<evidence type="ECO:0000313" key="3">
    <source>
        <dbReference type="EMBL" id="CAF0950153.1"/>
    </source>
</evidence>
<sequence>MANNESNLPTITNITAGLLVIMVIVVPTSIILTKKTAKITTTTPRVSITDEILTTKQGVPIKQMTYETDQIPIWVAINDVNNDDKFDIVVANFDSANIGIFLNTGNDTFVNQTLYPMDYNPYAIAINDVNDDHQLDIIVAHSHSVGIIYTDCH</sequence>
<dbReference type="Gene3D" id="2.30.30.100">
    <property type="match status" value="1"/>
</dbReference>
<reference evidence="3" key="1">
    <citation type="submission" date="2021-02" db="EMBL/GenBank/DDBJ databases">
        <authorList>
            <person name="Nowell W R."/>
        </authorList>
    </citation>
    <scope>NUCLEOTIDE SEQUENCE</scope>
</reference>
<organism evidence="3 4">
    <name type="scientific">Rotaria sordida</name>
    <dbReference type="NCBI Taxonomy" id="392033"/>
    <lineage>
        <taxon>Eukaryota</taxon>
        <taxon>Metazoa</taxon>
        <taxon>Spiralia</taxon>
        <taxon>Gnathifera</taxon>
        <taxon>Rotifera</taxon>
        <taxon>Eurotatoria</taxon>
        <taxon>Bdelloidea</taxon>
        <taxon>Philodinida</taxon>
        <taxon>Philodinidae</taxon>
        <taxon>Rotaria</taxon>
    </lineage>
</organism>
<dbReference type="PANTHER" id="PTHR46580">
    <property type="entry name" value="SENSOR KINASE-RELATED"/>
    <property type="match status" value="1"/>
</dbReference>
<evidence type="ECO:0000256" key="1">
    <source>
        <dbReference type="ARBA" id="ARBA00022729"/>
    </source>
</evidence>
<dbReference type="Proteomes" id="UP000663889">
    <property type="component" value="Unassembled WGS sequence"/>
</dbReference>
<dbReference type="SUPFAM" id="SSF69318">
    <property type="entry name" value="Integrin alpha N-terminal domain"/>
    <property type="match status" value="1"/>
</dbReference>
<gene>
    <name evidence="3" type="ORF">SEV965_LOCUS8209</name>
</gene>
<name>A0A814D9J9_9BILA</name>
<evidence type="ECO:0000313" key="4">
    <source>
        <dbReference type="Proteomes" id="UP000663889"/>
    </source>
</evidence>
<dbReference type="AlphaFoldDB" id="A0A814D9J9"/>
<dbReference type="InterPro" id="IPR028994">
    <property type="entry name" value="Integrin_alpha_N"/>
</dbReference>
<dbReference type="EMBL" id="CAJNOU010000297">
    <property type="protein sequence ID" value="CAF0950153.1"/>
    <property type="molecule type" value="Genomic_DNA"/>
</dbReference>
<keyword evidence="1" id="KW-0732">Signal</keyword>
<comment type="caution">
    <text evidence="3">The sequence shown here is derived from an EMBL/GenBank/DDBJ whole genome shotgun (WGS) entry which is preliminary data.</text>
</comment>
<keyword evidence="2" id="KW-0472">Membrane</keyword>